<keyword evidence="1" id="KW-0238">DNA-binding</keyword>
<accession>A0A1H9CWW4</accession>
<dbReference type="InterPro" id="IPR016032">
    <property type="entry name" value="Sig_transdc_resp-reg_C-effctor"/>
</dbReference>
<dbReference type="InterPro" id="IPR001789">
    <property type="entry name" value="Sig_transdc_resp-reg_receiver"/>
</dbReference>
<evidence type="ECO:0000259" key="4">
    <source>
        <dbReference type="PROSITE" id="PS50110"/>
    </source>
</evidence>
<dbReference type="Gene3D" id="3.40.50.2300">
    <property type="match status" value="1"/>
</dbReference>
<dbReference type="Pfam" id="PF00196">
    <property type="entry name" value="GerE"/>
    <property type="match status" value="1"/>
</dbReference>
<evidence type="ECO:0000256" key="1">
    <source>
        <dbReference type="ARBA" id="ARBA00023125"/>
    </source>
</evidence>
<dbReference type="Pfam" id="PF00072">
    <property type="entry name" value="Response_reg"/>
    <property type="match status" value="1"/>
</dbReference>
<evidence type="ECO:0000256" key="2">
    <source>
        <dbReference type="PROSITE-ProRule" id="PRU00169"/>
    </source>
</evidence>
<feature type="domain" description="Response regulatory" evidence="4">
    <location>
        <begin position="5"/>
        <end position="121"/>
    </location>
</feature>
<dbReference type="GO" id="GO:0003677">
    <property type="term" value="F:DNA binding"/>
    <property type="evidence" value="ECO:0007669"/>
    <property type="project" value="UniProtKB-KW"/>
</dbReference>
<keyword evidence="2" id="KW-0597">Phosphoprotein</keyword>
<dbReference type="GO" id="GO:0000160">
    <property type="term" value="P:phosphorelay signal transduction system"/>
    <property type="evidence" value="ECO:0007669"/>
    <property type="project" value="InterPro"/>
</dbReference>
<dbReference type="PANTHER" id="PTHR43214">
    <property type="entry name" value="TWO-COMPONENT RESPONSE REGULATOR"/>
    <property type="match status" value="1"/>
</dbReference>
<dbReference type="AlphaFoldDB" id="A0A1H9CWW4"/>
<evidence type="ECO:0000313" key="6">
    <source>
        <dbReference type="Proteomes" id="UP000199055"/>
    </source>
</evidence>
<evidence type="ECO:0000313" key="5">
    <source>
        <dbReference type="EMBL" id="SEQ05597.1"/>
    </source>
</evidence>
<feature type="domain" description="HTH luxR-type" evidence="3">
    <location>
        <begin position="136"/>
        <end position="201"/>
    </location>
</feature>
<protein>
    <submittedName>
        <fullName evidence="5">Two-component system, NarL family, response regulator DesR</fullName>
    </submittedName>
</protein>
<dbReference type="InterPro" id="IPR039420">
    <property type="entry name" value="WalR-like"/>
</dbReference>
<name>A0A1H9CWW4_9ACTN</name>
<feature type="modified residue" description="4-aspartylphosphate" evidence="2">
    <location>
        <position position="56"/>
    </location>
</feature>
<reference evidence="5 6" key="1">
    <citation type="submission" date="2016-10" db="EMBL/GenBank/DDBJ databases">
        <authorList>
            <person name="de Groot N.N."/>
        </authorList>
    </citation>
    <scope>NUCLEOTIDE SEQUENCE [LARGE SCALE GENOMIC DNA]</scope>
    <source>
        <strain evidence="5 6">CGMCC 4.3519</strain>
    </source>
</reference>
<dbReference type="InterPro" id="IPR011006">
    <property type="entry name" value="CheY-like_superfamily"/>
</dbReference>
<organism evidence="5 6">
    <name type="scientific">Streptomyces radiopugnans</name>
    <dbReference type="NCBI Taxonomy" id="403935"/>
    <lineage>
        <taxon>Bacteria</taxon>
        <taxon>Bacillati</taxon>
        <taxon>Actinomycetota</taxon>
        <taxon>Actinomycetes</taxon>
        <taxon>Kitasatosporales</taxon>
        <taxon>Streptomycetaceae</taxon>
        <taxon>Streptomyces</taxon>
    </lineage>
</organism>
<proteinExistence type="predicted"/>
<dbReference type="PRINTS" id="PR00038">
    <property type="entry name" value="HTHLUXR"/>
</dbReference>
<dbReference type="PROSITE" id="PS50110">
    <property type="entry name" value="RESPONSE_REGULATORY"/>
    <property type="match status" value="1"/>
</dbReference>
<dbReference type="SMART" id="SM00448">
    <property type="entry name" value="REC"/>
    <property type="match status" value="1"/>
</dbReference>
<dbReference type="RefSeq" id="WP_093657608.1">
    <property type="nucleotide sequence ID" value="NZ_FOET01000003.1"/>
</dbReference>
<dbReference type="SUPFAM" id="SSF52172">
    <property type="entry name" value="CheY-like"/>
    <property type="match status" value="1"/>
</dbReference>
<gene>
    <name evidence="5" type="ORF">SAMN05216481_103481</name>
</gene>
<dbReference type="Proteomes" id="UP000199055">
    <property type="component" value="Unassembled WGS sequence"/>
</dbReference>
<dbReference type="PANTHER" id="PTHR43214:SF42">
    <property type="entry name" value="TRANSCRIPTIONAL REGULATORY PROTEIN DESR"/>
    <property type="match status" value="1"/>
</dbReference>
<dbReference type="EMBL" id="FOET01000003">
    <property type="protein sequence ID" value="SEQ05597.1"/>
    <property type="molecule type" value="Genomic_DNA"/>
</dbReference>
<dbReference type="STRING" id="403935.SAMN05216481_103481"/>
<dbReference type="CDD" id="cd06170">
    <property type="entry name" value="LuxR_C_like"/>
    <property type="match status" value="1"/>
</dbReference>
<dbReference type="SUPFAM" id="SSF46894">
    <property type="entry name" value="C-terminal effector domain of the bipartite response regulators"/>
    <property type="match status" value="1"/>
</dbReference>
<dbReference type="GO" id="GO:0006355">
    <property type="term" value="P:regulation of DNA-templated transcription"/>
    <property type="evidence" value="ECO:0007669"/>
    <property type="project" value="InterPro"/>
</dbReference>
<keyword evidence="6" id="KW-1185">Reference proteome</keyword>
<dbReference type="PROSITE" id="PS50043">
    <property type="entry name" value="HTH_LUXR_2"/>
    <property type="match status" value="1"/>
</dbReference>
<dbReference type="InterPro" id="IPR000792">
    <property type="entry name" value="Tscrpt_reg_LuxR_C"/>
</dbReference>
<dbReference type="SMART" id="SM00421">
    <property type="entry name" value="HTH_LUXR"/>
    <property type="match status" value="1"/>
</dbReference>
<evidence type="ECO:0000259" key="3">
    <source>
        <dbReference type="PROSITE" id="PS50043"/>
    </source>
</evidence>
<sequence length="204" mass="21871">MLSVKILLAEDVHMIRGALVALLELEPDFSVVAAVDRGDVVVERALETRPDVAVLDVDLPGVDGLTAAAELHERLPGCRTLILTSLGRPGTLRRALAAHVTGFLLKDAPSDRLAHAVRSVSQGQRVIDPQLALSAWDCPDNPLSPRELEVLRLAAQGADAAEIAGTLYLSKGTVRNYLTTIVAKLNARNRIDAVRIAEEAGWIP</sequence>